<feature type="transmembrane region" description="Helical" evidence="1">
    <location>
        <begin position="129"/>
        <end position="147"/>
    </location>
</feature>
<comment type="caution">
    <text evidence="2">The sequence shown here is derived from an EMBL/GenBank/DDBJ whole genome shotgun (WGS) entry which is preliminary data.</text>
</comment>
<dbReference type="PANTHER" id="PTHR37314">
    <property type="entry name" value="SLR0142 PROTEIN"/>
    <property type="match status" value="1"/>
</dbReference>
<feature type="transmembrane region" description="Helical" evidence="1">
    <location>
        <begin position="222"/>
        <end position="239"/>
    </location>
</feature>
<dbReference type="Proteomes" id="UP000285376">
    <property type="component" value="Unassembled WGS sequence"/>
</dbReference>
<organism evidence="2 3">
    <name type="scientific">Dermacoccus abyssi</name>
    <dbReference type="NCBI Taxonomy" id="322596"/>
    <lineage>
        <taxon>Bacteria</taxon>
        <taxon>Bacillati</taxon>
        <taxon>Actinomycetota</taxon>
        <taxon>Actinomycetes</taxon>
        <taxon>Micrococcales</taxon>
        <taxon>Dermacoccaceae</taxon>
        <taxon>Dermacoccus</taxon>
    </lineage>
</organism>
<accession>A0A417Z299</accession>
<reference evidence="2 3" key="1">
    <citation type="submission" date="2018-08" db="EMBL/GenBank/DDBJ databases">
        <title>Whole genome sequence analysis of Dermacoccus abyssi bacteria isolated from Deep Mariana trench Micromonospora spp reveals genes involved in the environmental adaptation and production of secondary metabolites.</title>
        <authorList>
            <person name="Abdel-Mageed W.M."/>
            <person name="Lehri B."/>
            <person name="Nouioui I."/>
            <person name="Goodfellow I."/>
            <person name="Jaspars M."/>
            <person name="Karlyshev A."/>
        </authorList>
    </citation>
    <scope>NUCLEOTIDE SEQUENCE [LARGE SCALE GENOMIC DNA]</scope>
    <source>
        <strain evidence="2 3">MT1.1</strain>
    </source>
</reference>
<keyword evidence="1" id="KW-0472">Membrane</keyword>
<dbReference type="Pfam" id="PF06912">
    <property type="entry name" value="DUF1275"/>
    <property type="match status" value="1"/>
</dbReference>
<keyword evidence="1" id="KW-1133">Transmembrane helix</keyword>
<dbReference type="InterPro" id="IPR010699">
    <property type="entry name" value="DUF1275"/>
</dbReference>
<feature type="transmembrane region" description="Helical" evidence="1">
    <location>
        <begin position="195"/>
        <end position="216"/>
    </location>
</feature>
<feature type="transmembrane region" description="Helical" evidence="1">
    <location>
        <begin position="24"/>
        <end position="46"/>
    </location>
</feature>
<proteinExistence type="predicted"/>
<evidence type="ECO:0000256" key="1">
    <source>
        <dbReference type="SAM" id="Phobius"/>
    </source>
</evidence>
<name>A0A417Z299_9MICO</name>
<sequence length="253" mass="26932">MPGLLRVLARAAGPERTDRANRDLALLLALMAGMLNGVGFIATNVYTSHMTGITAAISHSVARGEWRLVALGFEAFTLFVLGAASTAIAFNWARRRRLRSRFAVILAFEAVLVLVFATLAQFLHGSLRPQVFIAVLAYTMGLQNAVITKMSNATIRTTHVTGMVTDIGIALGKLLYRNTPGDPDPVRADTAKLRLHLSVVTAFFVGGVLGVALYGVAGFRSLLVPALVLLAAAAPPIMADLRGRSVATTTHNL</sequence>
<keyword evidence="1" id="KW-0812">Transmembrane</keyword>
<evidence type="ECO:0000313" key="3">
    <source>
        <dbReference type="Proteomes" id="UP000285376"/>
    </source>
</evidence>
<dbReference type="PANTHER" id="PTHR37314:SF4">
    <property type="entry name" value="UPF0700 TRANSMEMBRANE PROTEIN YOAK"/>
    <property type="match status" value="1"/>
</dbReference>
<dbReference type="EMBL" id="QWLM01000017">
    <property type="protein sequence ID" value="RHW44389.1"/>
    <property type="molecule type" value="Genomic_DNA"/>
</dbReference>
<feature type="transmembrane region" description="Helical" evidence="1">
    <location>
        <begin position="102"/>
        <end position="123"/>
    </location>
</feature>
<dbReference type="AlphaFoldDB" id="A0A417Z299"/>
<gene>
    <name evidence="2" type="ORF">D1832_12570</name>
</gene>
<feature type="transmembrane region" description="Helical" evidence="1">
    <location>
        <begin position="66"/>
        <end position="90"/>
    </location>
</feature>
<dbReference type="RefSeq" id="WP_118914471.1">
    <property type="nucleotide sequence ID" value="NZ_CBCRVH010000017.1"/>
</dbReference>
<evidence type="ECO:0000313" key="2">
    <source>
        <dbReference type="EMBL" id="RHW44389.1"/>
    </source>
</evidence>
<protein>
    <submittedName>
        <fullName evidence="2">DUF1275 domain-containing protein</fullName>
    </submittedName>
</protein>